<gene>
    <name evidence="2" type="ORF">U0070_025292</name>
</gene>
<evidence type="ECO:0000313" key="2">
    <source>
        <dbReference type="EMBL" id="KAK7802340.1"/>
    </source>
</evidence>
<feature type="compositionally biased region" description="Basic and acidic residues" evidence="1">
    <location>
        <begin position="49"/>
        <end position="58"/>
    </location>
</feature>
<dbReference type="AlphaFoldDB" id="A0AAW0HLB7"/>
<evidence type="ECO:0000256" key="1">
    <source>
        <dbReference type="SAM" id="MobiDB-lite"/>
    </source>
</evidence>
<feature type="compositionally biased region" description="Basic residues" evidence="1">
    <location>
        <begin position="1"/>
        <end position="10"/>
    </location>
</feature>
<dbReference type="Proteomes" id="UP001488838">
    <property type="component" value="Unassembled WGS sequence"/>
</dbReference>
<keyword evidence="3" id="KW-1185">Reference proteome</keyword>
<name>A0AAW0HLB7_MYOGA</name>
<dbReference type="EMBL" id="JBBHLL010000466">
    <property type="protein sequence ID" value="KAK7802340.1"/>
    <property type="molecule type" value="Genomic_DNA"/>
</dbReference>
<sequence length="94" mass="10368">MGKLRRRYNVKGRLQAEPRPAKDPEVPPVRLELEGEESGPEGHWSGSRVPRDPSRGRDSLSVLQRGDAAGSLVCTCGLCIHSQTFCNRLLARDS</sequence>
<evidence type="ECO:0000313" key="3">
    <source>
        <dbReference type="Proteomes" id="UP001488838"/>
    </source>
</evidence>
<protein>
    <submittedName>
        <fullName evidence="2">Uncharacterized protein</fullName>
    </submittedName>
</protein>
<feature type="compositionally biased region" description="Basic and acidic residues" evidence="1">
    <location>
        <begin position="14"/>
        <end position="25"/>
    </location>
</feature>
<proteinExistence type="predicted"/>
<feature type="region of interest" description="Disordered" evidence="1">
    <location>
        <begin position="1"/>
        <end position="60"/>
    </location>
</feature>
<reference evidence="2 3" key="1">
    <citation type="journal article" date="2023" name="bioRxiv">
        <title>Conserved and derived expression patterns and positive selection on dental genes reveal complex evolutionary context of ever-growing rodent molars.</title>
        <authorList>
            <person name="Calamari Z.T."/>
            <person name="Song A."/>
            <person name="Cohen E."/>
            <person name="Akter M."/>
            <person name="Roy R.D."/>
            <person name="Hallikas O."/>
            <person name="Christensen M.M."/>
            <person name="Li P."/>
            <person name="Marangoni P."/>
            <person name="Jernvall J."/>
            <person name="Klein O.D."/>
        </authorList>
    </citation>
    <scope>NUCLEOTIDE SEQUENCE [LARGE SCALE GENOMIC DNA]</scope>
    <source>
        <strain evidence="2">V071</strain>
    </source>
</reference>
<accession>A0AAW0HLB7</accession>
<comment type="caution">
    <text evidence="2">The sequence shown here is derived from an EMBL/GenBank/DDBJ whole genome shotgun (WGS) entry which is preliminary data.</text>
</comment>
<organism evidence="2 3">
    <name type="scientific">Myodes glareolus</name>
    <name type="common">Bank vole</name>
    <name type="synonym">Clethrionomys glareolus</name>
    <dbReference type="NCBI Taxonomy" id="447135"/>
    <lineage>
        <taxon>Eukaryota</taxon>
        <taxon>Metazoa</taxon>
        <taxon>Chordata</taxon>
        <taxon>Craniata</taxon>
        <taxon>Vertebrata</taxon>
        <taxon>Euteleostomi</taxon>
        <taxon>Mammalia</taxon>
        <taxon>Eutheria</taxon>
        <taxon>Euarchontoglires</taxon>
        <taxon>Glires</taxon>
        <taxon>Rodentia</taxon>
        <taxon>Myomorpha</taxon>
        <taxon>Muroidea</taxon>
        <taxon>Cricetidae</taxon>
        <taxon>Arvicolinae</taxon>
        <taxon>Myodes</taxon>
    </lineage>
</organism>